<evidence type="ECO:0000313" key="2">
    <source>
        <dbReference type="EMBL" id="EKM57687.1"/>
    </source>
</evidence>
<protein>
    <submittedName>
        <fullName evidence="2">Uncharacterized protein</fullName>
    </submittedName>
</protein>
<dbReference type="EMBL" id="JH930470">
    <property type="protein sequence ID" value="EKM57687.1"/>
    <property type="molecule type" value="Genomic_DNA"/>
</dbReference>
<proteinExistence type="predicted"/>
<dbReference type="KEGG" id="pco:PHACADRAFT_251470"/>
<organism evidence="2 3">
    <name type="scientific">Phanerochaete carnosa (strain HHB-10118-sp)</name>
    <name type="common">White-rot fungus</name>
    <name type="synonym">Peniophora carnosa</name>
    <dbReference type="NCBI Taxonomy" id="650164"/>
    <lineage>
        <taxon>Eukaryota</taxon>
        <taxon>Fungi</taxon>
        <taxon>Dikarya</taxon>
        <taxon>Basidiomycota</taxon>
        <taxon>Agaricomycotina</taxon>
        <taxon>Agaricomycetes</taxon>
        <taxon>Polyporales</taxon>
        <taxon>Phanerochaetaceae</taxon>
        <taxon>Phanerochaete</taxon>
    </lineage>
</organism>
<dbReference type="Proteomes" id="UP000008370">
    <property type="component" value="Unassembled WGS sequence"/>
</dbReference>
<accession>K5X4C8</accession>
<keyword evidence="3" id="KW-1185">Reference proteome</keyword>
<evidence type="ECO:0000256" key="1">
    <source>
        <dbReference type="SAM" id="MobiDB-lite"/>
    </source>
</evidence>
<evidence type="ECO:0000313" key="3">
    <source>
        <dbReference type="Proteomes" id="UP000008370"/>
    </source>
</evidence>
<reference evidence="2 3" key="1">
    <citation type="journal article" date="2012" name="BMC Genomics">
        <title>Comparative genomics of the white-rot fungi, Phanerochaete carnosa and P. chrysosporium, to elucidate the genetic basis of the distinct wood types they colonize.</title>
        <authorList>
            <person name="Suzuki H."/>
            <person name="MacDonald J."/>
            <person name="Syed K."/>
            <person name="Salamov A."/>
            <person name="Hori C."/>
            <person name="Aerts A."/>
            <person name="Henrissat B."/>
            <person name="Wiebenga A."/>
            <person name="vanKuyk P.A."/>
            <person name="Barry K."/>
            <person name="Lindquist E."/>
            <person name="LaButti K."/>
            <person name="Lapidus A."/>
            <person name="Lucas S."/>
            <person name="Coutinho P."/>
            <person name="Gong Y."/>
            <person name="Samejima M."/>
            <person name="Mahadevan R."/>
            <person name="Abou-Zaid M."/>
            <person name="de Vries R.P."/>
            <person name="Igarashi K."/>
            <person name="Yadav J.S."/>
            <person name="Grigoriev I.V."/>
            <person name="Master E.R."/>
        </authorList>
    </citation>
    <scope>NUCLEOTIDE SEQUENCE [LARGE SCALE GENOMIC DNA]</scope>
    <source>
        <strain evidence="2 3">HHB-10118-sp</strain>
    </source>
</reference>
<dbReference type="InParanoid" id="K5X4C8"/>
<name>K5X4C8_PHACS</name>
<feature type="region of interest" description="Disordered" evidence="1">
    <location>
        <begin position="42"/>
        <end position="76"/>
    </location>
</feature>
<dbReference type="RefSeq" id="XP_007393033.1">
    <property type="nucleotide sequence ID" value="XM_007392971.1"/>
</dbReference>
<gene>
    <name evidence="2" type="ORF">PHACADRAFT_251470</name>
</gene>
<feature type="compositionally biased region" description="Basic and acidic residues" evidence="1">
    <location>
        <begin position="52"/>
        <end position="76"/>
    </location>
</feature>
<dbReference type="AlphaFoldDB" id="K5X4C8"/>
<sequence length="76" mass="8558">MINLRTIDSEVPDYFIHSTTDRRQGQLTLQFRRPTNRLGSIGGTLQIGWDDNGSHGEEIDRAEVDEAGSRENSVEV</sequence>
<dbReference type="HOGENOM" id="CLU_053360_4_2_1"/>
<dbReference type="GeneID" id="18915231"/>